<dbReference type="Pfam" id="PF14166">
    <property type="entry name" value="YueH"/>
    <property type="match status" value="1"/>
</dbReference>
<dbReference type="Proteomes" id="UP000239047">
    <property type="component" value="Unassembled WGS sequence"/>
</dbReference>
<dbReference type="RefSeq" id="WP_104056382.1">
    <property type="nucleotide sequence ID" value="NZ_PREZ01000001.1"/>
</dbReference>
<gene>
    <name evidence="1" type="ORF">C4B60_02445</name>
</gene>
<dbReference type="AlphaFoldDB" id="A0A2S5GH22"/>
<organism evidence="1 2">
    <name type="scientific">Jeotgalibacillus proteolyticus</name>
    <dbReference type="NCBI Taxonomy" id="2082395"/>
    <lineage>
        <taxon>Bacteria</taxon>
        <taxon>Bacillati</taxon>
        <taxon>Bacillota</taxon>
        <taxon>Bacilli</taxon>
        <taxon>Bacillales</taxon>
        <taxon>Caryophanaceae</taxon>
        <taxon>Jeotgalibacillus</taxon>
    </lineage>
</organism>
<proteinExistence type="predicted"/>
<keyword evidence="2" id="KW-1185">Reference proteome</keyword>
<reference evidence="1 2" key="1">
    <citation type="submission" date="2018-02" db="EMBL/GenBank/DDBJ databases">
        <title>Jeotgalibacillus proteolyticum sp. nov. a protease producing bacterium isolated from ocean sediments of Laizhou Bay.</title>
        <authorList>
            <person name="Li Y."/>
        </authorList>
    </citation>
    <scope>NUCLEOTIDE SEQUENCE [LARGE SCALE GENOMIC DNA]</scope>
    <source>
        <strain evidence="1 2">22-7</strain>
    </source>
</reference>
<dbReference type="InterPro" id="IPR020260">
    <property type="entry name" value="Uncharacterised_YueH"/>
</dbReference>
<comment type="caution">
    <text evidence="1">The sequence shown here is derived from an EMBL/GenBank/DDBJ whole genome shotgun (WGS) entry which is preliminary data.</text>
</comment>
<name>A0A2S5GH22_9BACL</name>
<evidence type="ECO:0000313" key="2">
    <source>
        <dbReference type="Proteomes" id="UP000239047"/>
    </source>
</evidence>
<evidence type="ECO:0008006" key="3">
    <source>
        <dbReference type="Google" id="ProtNLM"/>
    </source>
</evidence>
<dbReference type="OrthoDB" id="2390431at2"/>
<sequence>MKIRNSINGNKERKVFIHENKREESVLVAIPSLNWSILFSYDEFGEGLADKMKKTLGQKADQEEAEELVQRILQWTREM</sequence>
<accession>A0A2S5GH22</accession>
<evidence type="ECO:0000313" key="1">
    <source>
        <dbReference type="EMBL" id="PPA72258.1"/>
    </source>
</evidence>
<protein>
    <recommendedName>
        <fullName evidence="3">YueH-like family protein</fullName>
    </recommendedName>
</protein>
<dbReference type="EMBL" id="PREZ01000001">
    <property type="protein sequence ID" value="PPA72258.1"/>
    <property type="molecule type" value="Genomic_DNA"/>
</dbReference>